<evidence type="ECO:0000313" key="2">
    <source>
        <dbReference type="Proteomes" id="UP000235392"/>
    </source>
</evidence>
<dbReference type="Proteomes" id="UP000235392">
    <property type="component" value="Unassembled WGS sequence"/>
</dbReference>
<name>A0A2N5T5M7_9BASI</name>
<dbReference type="EMBL" id="PGCI01000693">
    <property type="protein sequence ID" value="PLW20797.1"/>
    <property type="molecule type" value="Genomic_DNA"/>
</dbReference>
<accession>A0A2N5T5M7</accession>
<evidence type="ECO:0000313" key="1">
    <source>
        <dbReference type="EMBL" id="PLW20797.1"/>
    </source>
</evidence>
<comment type="caution">
    <text evidence="1">The sequence shown here is derived from an EMBL/GenBank/DDBJ whole genome shotgun (WGS) entry which is preliminary data.</text>
</comment>
<proteinExistence type="predicted"/>
<gene>
    <name evidence="1" type="ORF">PCASD_13591</name>
</gene>
<protein>
    <submittedName>
        <fullName evidence="1">Uncharacterized protein</fullName>
    </submittedName>
</protein>
<sequence length="109" mass="12275">MGSDNSVRCHVEQTWFNGFVRHGIGRLCPIPCQTTGFDEFVRHGIKQVVHPMSDDICPMSFYSLDRLFNSFESVAEQASDLLGELFSQQGNDLLVKELGKQANNLLAKR</sequence>
<dbReference type="AlphaFoldDB" id="A0A2N5T5M7"/>
<organism evidence="1 2">
    <name type="scientific">Puccinia coronata f. sp. avenae</name>
    <dbReference type="NCBI Taxonomy" id="200324"/>
    <lineage>
        <taxon>Eukaryota</taxon>
        <taxon>Fungi</taxon>
        <taxon>Dikarya</taxon>
        <taxon>Basidiomycota</taxon>
        <taxon>Pucciniomycotina</taxon>
        <taxon>Pucciniomycetes</taxon>
        <taxon>Pucciniales</taxon>
        <taxon>Pucciniaceae</taxon>
        <taxon>Puccinia</taxon>
    </lineage>
</organism>
<reference evidence="1 2" key="1">
    <citation type="submission" date="2017-11" db="EMBL/GenBank/DDBJ databases">
        <title>De novo assembly and phasing of dikaryotic genomes from two isolates of Puccinia coronata f. sp. avenae, the causal agent of oat crown rust.</title>
        <authorList>
            <person name="Miller M.E."/>
            <person name="Zhang Y."/>
            <person name="Omidvar V."/>
            <person name="Sperschneider J."/>
            <person name="Schwessinger B."/>
            <person name="Raley C."/>
            <person name="Palmer J.M."/>
            <person name="Garnica D."/>
            <person name="Upadhyaya N."/>
            <person name="Rathjen J."/>
            <person name="Taylor J.M."/>
            <person name="Park R.F."/>
            <person name="Dodds P.N."/>
            <person name="Hirsch C.D."/>
            <person name="Kianian S.F."/>
            <person name="Figueroa M."/>
        </authorList>
    </citation>
    <scope>NUCLEOTIDE SEQUENCE [LARGE SCALE GENOMIC DNA]</scope>
    <source>
        <strain evidence="1">12SD80</strain>
    </source>
</reference>